<dbReference type="Proteomes" id="UP000241474">
    <property type="component" value="Segment"/>
</dbReference>
<dbReference type="EMBL" id="KM982401">
    <property type="protein sequence ID" value="AKI78946.1"/>
    <property type="molecule type" value="Genomic_DNA"/>
</dbReference>
<proteinExistence type="predicted"/>
<protein>
    <submittedName>
        <fullName evidence="1">Uncharacterized protein</fullName>
    </submittedName>
</protein>
<accession>A0A0G2Y752</accession>
<organismHost>
    <name type="scientific">Acanthamoeba polyphaga</name>
    <name type="common">Amoeba</name>
    <dbReference type="NCBI Taxonomy" id="5757"/>
</organismHost>
<reference evidence="1 2" key="1">
    <citation type="submission" date="2014-10" db="EMBL/GenBank/DDBJ databases">
        <title>Pan-genome analysis of Brazilian lineage A amoebal mimiviruses.</title>
        <authorList>
            <person name="Assis F.L."/>
            <person name="Abrahao J.S."/>
            <person name="Kroon E.G."/>
            <person name="Dornas F.P."/>
            <person name="Andrade K.R."/>
            <person name="Borato P.V.M."/>
            <person name="Pilotto M.R."/>
            <person name="Benamar S."/>
            <person name="LaScola B."/>
            <person name="Colson P."/>
        </authorList>
    </citation>
    <scope>NUCLEOTIDE SEQUENCE [LARGE SCALE GENOMIC DNA]</scope>
    <source>
        <strain evidence="1 2">Oyster</strain>
    </source>
</reference>
<evidence type="ECO:0000313" key="1">
    <source>
        <dbReference type="EMBL" id="AKI78946.1"/>
    </source>
</evidence>
<sequence>MNPKNNIFKSTQVDKSQYENIFKQINDGLDEKPSDDLSKSTKTDEKKFSEEELVVVEQLCRLKKIPKKNNEKNKKIIFPIKNIQKIESSCRITGRSIKQLKKPIYLGDKKINKLSIVLYK</sequence>
<evidence type="ECO:0000313" key="2">
    <source>
        <dbReference type="Proteomes" id="UP000241474"/>
    </source>
</evidence>
<organism evidence="1 2">
    <name type="scientific">Acanthamoeba polyphaga mimivirus</name>
    <name type="common">APMV</name>
    <dbReference type="NCBI Taxonomy" id="212035"/>
    <lineage>
        <taxon>Viruses</taxon>
        <taxon>Varidnaviria</taxon>
        <taxon>Bamfordvirae</taxon>
        <taxon>Nucleocytoviricota</taxon>
        <taxon>Megaviricetes</taxon>
        <taxon>Imitervirales</taxon>
        <taxon>Mimiviridae</taxon>
        <taxon>Megamimivirinae</taxon>
        <taxon>Mimivirus</taxon>
        <taxon>Mimivirus bradfordmassiliense</taxon>
    </lineage>
</organism>
<name>A0A0G2Y752_MIMIV</name>